<dbReference type="Gene3D" id="3.40.630.30">
    <property type="match status" value="1"/>
</dbReference>
<organism evidence="1">
    <name type="scientific">Mimiviridae sp. ChoanoV1</name>
    <dbReference type="NCBI Taxonomy" id="2596887"/>
    <lineage>
        <taxon>Viruses</taxon>
        <taxon>Varidnaviria</taxon>
        <taxon>Bamfordvirae</taxon>
        <taxon>Nucleocytoviricota</taxon>
        <taxon>Megaviricetes</taxon>
        <taxon>Imitervirales</taxon>
        <taxon>Schizomimiviridae</taxon>
    </lineage>
</organism>
<dbReference type="InterPro" id="IPR016181">
    <property type="entry name" value="Acyl_CoA_acyltransferase"/>
</dbReference>
<evidence type="ECO:0008006" key="2">
    <source>
        <dbReference type="Google" id="ProtNLM"/>
    </source>
</evidence>
<reference evidence="1" key="1">
    <citation type="submission" date="2018-11" db="EMBL/GenBank/DDBJ databases">
        <title>A distinct lineage of giant viruses engineers rhodopsin photosystems in predatory marine eukaryotes.</title>
        <authorList>
            <person name="Needham D.M."/>
            <person name="Yoshizawa S."/>
            <person name="Hosaka T."/>
            <person name="Poirier C."/>
            <person name="Choi C.-J."/>
            <person name="Hehenberger E."/>
            <person name="Irwin N.A.T."/>
            <person name="Wilken S."/>
            <person name="Yung C.-M."/>
            <person name="Bachy C."/>
            <person name="Kurihara R."/>
            <person name="Nakajima Y."/>
            <person name="Kojima K."/>
            <person name="Kimura-Someya T."/>
            <person name="Leonard G."/>
            <person name="Malmstrom R.R."/>
            <person name="Mende D."/>
            <person name="Olson D.K."/>
            <person name="Sudo Y."/>
            <person name="Sudek S."/>
            <person name="Richards T.A."/>
            <person name="DeLong E.F."/>
            <person name="Keeling P.J."/>
            <person name="Santoro A.E."/>
            <person name="Shirouzu M."/>
            <person name="Iwasaki W."/>
            <person name="Worden A.Z."/>
        </authorList>
    </citation>
    <scope>NUCLEOTIDE SEQUENCE</scope>
</reference>
<name>A0A5B8HUY0_9VIRU</name>
<accession>A0A5B8HUY0</accession>
<sequence>MPTLKKISKKKKSKKKQQINFLKKFVNKKMKNENLVIIDKNNRHNLDYQNKDVSSFLHKLVDILNFSFEKEREYHISQGSYYPGYKHDINTIKSNMDNDKYITYVLTTKSMNPISMLYVERNEDDYDKIWTVCTENKFRGRGMSSKLLDIMIKKQLAEKRKKMLLEVFEDTVLNRQENDVKQSQIMGLFSSKGFQHINHNNLDQHTFNNLLYNDGKTKIMVFKPVRWMLKNNI</sequence>
<evidence type="ECO:0000313" key="1">
    <source>
        <dbReference type="EMBL" id="QDY51749.1"/>
    </source>
</evidence>
<proteinExistence type="predicted"/>
<dbReference type="SUPFAM" id="SSF55729">
    <property type="entry name" value="Acyl-CoA N-acyltransferases (Nat)"/>
    <property type="match status" value="1"/>
</dbReference>
<protein>
    <recommendedName>
        <fullName evidence="2">N-acetyltransferase domain-containing protein</fullName>
    </recommendedName>
</protein>
<gene>
    <name evidence="1" type="ORF">1_134</name>
</gene>
<dbReference type="EMBL" id="MK250085">
    <property type="protein sequence ID" value="QDY51749.1"/>
    <property type="molecule type" value="Genomic_DNA"/>
</dbReference>